<gene>
    <name evidence="11" type="ORF">B4U79_00463</name>
    <name evidence="9" type="ORF">B4U79_06843</name>
    <name evidence="10" type="ORF">B4U79_07367</name>
</gene>
<feature type="compositionally biased region" description="Basic and acidic residues" evidence="7">
    <location>
        <begin position="99"/>
        <end position="114"/>
    </location>
</feature>
<keyword evidence="3 6" id="KW-0949">S-adenosyl-L-methionine</keyword>
<evidence type="ECO:0000256" key="3">
    <source>
        <dbReference type="ARBA" id="ARBA00022691"/>
    </source>
</evidence>
<dbReference type="PROSITE" id="PS51687">
    <property type="entry name" value="SAM_MT_RNA_M5U"/>
    <property type="match status" value="1"/>
</dbReference>
<evidence type="ECO:0000256" key="7">
    <source>
        <dbReference type="SAM" id="MobiDB-lite"/>
    </source>
</evidence>
<dbReference type="EMBL" id="NCKU01002636">
    <property type="protein sequence ID" value="RWS09131.1"/>
    <property type="molecule type" value="Genomic_DNA"/>
</dbReference>
<dbReference type="GO" id="GO:0006396">
    <property type="term" value="P:RNA processing"/>
    <property type="evidence" value="ECO:0007669"/>
    <property type="project" value="InterPro"/>
</dbReference>
<accession>A0A3S3S1L2</accession>
<dbReference type="Pfam" id="PF13847">
    <property type="entry name" value="Methyltransf_31"/>
    <property type="match status" value="1"/>
</dbReference>
<dbReference type="AlphaFoldDB" id="A0A3S3S1L2"/>
<feature type="compositionally biased region" description="Basic and acidic residues" evidence="7">
    <location>
        <begin position="121"/>
        <end position="133"/>
    </location>
</feature>
<feature type="compositionally biased region" description="Basic and acidic residues" evidence="7">
    <location>
        <begin position="141"/>
        <end position="150"/>
    </location>
</feature>
<feature type="compositionally biased region" description="Polar residues" evidence="7">
    <location>
        <begin position="159"/>
        <end position="172"/>
    </location>
</feature>
<comment type="caution">
    <text evidence="10">The sequence shown here is derived from an EMBL/GenBank/DDBJ whole genome shotgun (WGS) entry which is preliminary data.</text>
</comment>
<keyword evidence="2 6" id="KW-0808">Transferase</keyword>
<dbReference type="PANTHER" id="PTHR45904">
    <property type="entry name" value="TRNA (URACIL-5-)-METHYLTRANSFERASE"/>
    <property type="match status" value="1"/>
</dbReference>
<evidence type="ECO:0000256" key="4">
    <source>
        <dbReference type="ARBA" id="ARBA00033763"/>
    </source>
</evidence>
<dbReference type="EMBL" id="NCKU01002642">
    <property type="protein sequence ID" value="RWS09115.1"/>
    <property type="molecule type" value="Genomic_DNA"/>
</dbReference>
<evidence type="ECO:0000313" key="12">
    <source>
        <dbReference type="Proteomes" id="UP000285301"/>
    </source>
</evidence>
<dbReference type="STRING" id="1965070.A0A3S3S1L2"/>
<feature type="compositionally biased region" description="Basic and acidic residues" evidence="7">
    <location>
        <begin position="22"/>
        <end position="37"/>
    </location>
</feature>
<reference evidence="10 12" key="1">
    <citation type="journal article" date="2018" name="Gigascience">
        <title>Genomes of trombidid mites reveal novel predicted allergens and laterally-transferred genes associated with secondary metabolism.</title>
        <authorList>
            <person name="Dong X."/>
            <person name="Chaisiri K."/>
            <person name="Xia D."/>
            <person name="Armstrong S.D."/>
            <person name="Fang Y."/>
            <person name="Donnelly M.J."/>
            <person name="Kadowaki T."/>
            <person name="McGarry J.W."/>
            <person name="Darby A.C."/>
            <person name="Makepeace B.L."/>
        </authorList>
    </citation>
    <scope>NUCLEOTIDE SEQUENCE [LARGE SCALE GENOMIC DNA]</scope>
    <source>
        <strain evidence="10">UoL-WK</strain>
    </source>
</reference>
<feature type="compositionally biased region" description="Basic and acidic residues" evidence="7">
    <location>
        <begin position="190"/>
        <end position="200"/>
    </location>
</feature>
<dbReference type="EC" id="2.1.1.35" evidence="4"/>
<name>A0A3S3S1L2_9ACAR</name>
<dbReference type="InterPro" id="IPR025714">
    <property type="entry name" value="Methyltranfer_dom"/>
</dbReference>
<feature type="compositionally biased region" description="Polar residues" evidence="7">
    <location>
        <begin position="1"/>
        <end position="11"/>
    </location>
</feature>
<feature type="active site" description="Nucleophile" evidence="6">
    <location>
        <position position="619"/>
    </location>
</feature>
<dbReference type="InterPro" id="IPR010280">
    <property type="entry name" value="U5_MeTrfase_fam"/>
</dbReference>
<evidence type="ECO:0000256" key="1">
    <source>
        <dbReference type="ARBA" id="ARBA00022603"/>
    </source>
</evidence>
<comment type="similarity">
    <text evidence="6">Belongs to the class I-like SAM-binding methyltransferase superfamily. RNA M5U methyltransferase family.</text>
</comment>
<dbReference type="GO" id="GO:0003723">
    <property type="term" value="F:RNA binding"/>
    <property type="evidence" value="ECO:0007669"/>
    <property type="project" value="TreeGrafter"/>
</dbReference>
<dbReference type="GO" id="GO:0032259">
    <property type="term" value="P:methylation"/>
    <property type="evidence" value="ECO:0007669"/>
    <property type="project" value="UniProtKB-KW"/>
</dbReference>
<feature type="binding site" evidence="6">
    <location>
        <position position="542"/>
    </location>
    <ligand>
        <name>S-adenosyl-L-methionine</name>
        <dbReference type="ChEBI" id="CHEBI:59789"/>
    </ligand>
</feature>
<dbReference type="EMBL" id="NCKU01001268">
    <property type="protein sequence ID" value="RWS12584.1"/>
    <property type="molecule type" value="Genomic_DNA"/>
</dbReference>
<keyword evidence="1 6" id="KW-0489">Methyltransferase</keyword>
<feature type="region of interest" description="Disordered" evidence="7">
    <location>
        <begin position="1"/>
        <end position="37"/>
    </location>
</feature>
<evidence type="ECO:0000256" key="5">
    <source>
        <dbReference type="ARBA" id="ARBA00047278"/>
    </source>
</evidence>
<dbReference type="Proteomes" id="UP000285301">
    <property type="component" value="Unassembled WGS sequence"/>
</dbReference>
<evidence type="ECO:0000259" key="8">
    <source>
        <dbReference type="Pfam" id="PF13847"/>
    </source>
</evidence>
<dbReference type="CDD" id="cd02440">
    <property type="entry name" value="AdoMet_MTases"/>
    <property type="match status" value="1"/>
</dbReference>
<evidence type="ECO:0000313" key="11">
    <source>
        <dbReference type="EMBL" id="RWS12584.1"/>
    </source>
</evidence>
<dbReference type="PANTHER" id="PTHR45904:SF1">
    <property type="entry name" value="TRNA (URACIL-5-)-METHYLTRANSFERASE HOMOLOG B"/>
    <property type="match status" value="1"/>
</dbReference>
<feature type="domain" description="Methyltransferase" evidence="8">
    <location>
        <begin position="513"/>
        <end position="588"/>
    </location>
</feature>
<comment type="catalytic activity">
    <reaction evidence="5">
        <text>uridine(54) in tRNA + S-adenosyl-L-methionine = 5-methyluridine(54) in tRNA + S-adenosyl-L-homocysteine + H(+)</text>
        <dbReference type="Rhea" id="RHEA:42712"/>
        <dbReference type="Rhea" id="RHEA-COMP:10167"/>
        <dbReference type="Rhea" id="RHEA-COMP:10193"/>
        <dbReference type="ChEBI" id="CHEBI:15378"/>
        <dbReference type="ChEBI" id="CHEBI:57856"/>
        <dbReference type="ChEBI" id="CHEBI:59789"/>
        <dbReference type="ChEBI" id="CHEBI:65315"/>
        <dbReference type="ChEBI" id="CHEBI:74447"/>
        <dbReference type="EC" id="2.1.1.35"/>
    </reaction>
    <physiologicalReaction direction="left-to-right" evidence="5">
        <dbReference type="Rhea" id="RHEA:42713"/>
    </physiologicalReaction>
</comment>
<protein>
    <recommendedName>
        <fullName evidence="4">tRNA (uracil(54)-C(5))-methyltransferase</fullName>
        <ecNumber evidence="4">2.1.1.35</ecNumber>
    </recommendedName>
</protein>
<dbReference type="GO" id="GO:0030697">
    <property type="term" value="F:tRNA (uracil(54)-C5)-methyltransferase activity, S-adenosyl methionine-dependent"/>
    <property type="evidence" value="ECO:0007669"/>
    <property type="project" value="UniProtKB-EC"/>
</dbReference>
<dbReference type="InterPro" id="IPR045850">
    <property type="entry name" value="TRM2_met"/>
</dbReference>
<reference evidence="10" key="2">
    <citation type="submission" date="2018-11" db="EMBL/GenBank/DDBJ databases">
        <title>Trombidioid mite genomics.</title>
        <authorList>
            <person name="Dong X."/>
        </authorList>
    </citation>
    <scope>NUCLEOTIDE SEQUENCE</scope>
    <source>
        <strain evidence="10">UoL-WK</strain>
    </source>
</reference>
<dbReference type="Gene3D" id="2.40.50.1070">
    <property type="match status" value="1"/>
</dbReference>
<dbReference type="OrthoDB" id="10250660at2759"/>
<feature type="region of interest" description="Disordered" evidence="7">
    <location>
        <begin position="99"/>
        <end position="208"/>
    </location>
</feature>
<evidence type="ECO:0000256" key="6">
    <source>
        <dbReference type="PROSITE-ProRule" id="PRU01024"/>
    </source>
</evidence>
<keyword evidence="12" id="KW-1185">Reference proteome</keyword>
<proteinExistence type="inferred from homology"/>
<dbReference type="SUPFAM" id="SSF53335">
    <property type="entry name" value="S-adenosyl-L-methionine-dependent methyltransferases"/>
    <property type="match status" value="1"/>
</dbReference>
<dbReference type="InterPro" id="IPR029063">
    <property type="entry name" value="SAM-dependent_MTases_sf"/>
</dbReference>
<evidence type="ECO:0000313" key="9">
    <source>
        <dbReference type="EMBL" id="RWS09115.1"/>
    </source>
</evidence>
<dbReference type="Gene3D" id="3.40.50.150">
    <property type="entry name" value="Vaccinia Virus protein VP39"/>
    <property type="match status" value="1"/>
</dbReference>
<organism evidence="10 12">
    <name type="scientific">Dinothrombium tinctorium</name>
    <dbReference type="NCBI Taxonomy" id="1965070"/>
    <lineage>
        <taxon>Eukaryota</taxon>
        <taxon>Metazoa</taxon>
        <taxon>Ecdysozoa</taxon>
        <taxon>Arthropoda</taxon>
        <taxon>Chelicerata</taxon>
        <taxon>Arachnida</taxon>
        <taxon>Acari</taxon>
        <taxon>Acariformes</taxon>
        <taxon>Trombidiformes</taxon>
        <taxon>Prostigmata</taxon>
        <taxon>Anystina</taxon>
        <taxon>Parasitengona</taxon>
        <taxon>Trombidioidea</taxon>
        <taxon>Trombidiidae</taxon>
        <taxon>Dinothrombium</taxon>
    </lineage>
</organism>
<sequence length="675" mass="78529">MEEFTASSNNVRRMDDFDDGESAARERQALRRMRNEDDRRFNEDFNANFARNRFRDNRQFDRNFNADSSRDQFRDNRRFDRNFNSDYKYDRVNDYRSQYRDNRKGGFNQNRDDFGNYNNRHYYDSPNYRRYDNRNNAPFMDRNRAPRENYNEGYGPRKMQSSRFQKQFQNNPRYERRPRFEDESDDDFEDRSQNKNRFDNYDNDERENFRRSYERFPRGNASINQRNEPFLSKAPEPNEKISNPFNITLENRFQILNSVQTPLYNYSQDYQLSVLHKQATKVLSNLGKKLRGATFDIVLDEQGLPCSLNPTVASPITTVYQGVNNFSIWPGIDGNRKTVGTFIGKPGKHNDVVCIEPDQLICAKESHKKLAKLFQEYLRKVSPLDVCINFSEGGNWRNFSIRSNDEGQHMLTAVLHPQELSYDDLAAEKERLKNYFQPLAEEYKISSLYFQACPGSRCSHETAPYQLIFGDETLRDTFNGLTLEISPNAFYHANKPAAQILHNTIAEEVKLSEADVVVDLCSGIGTLSLEIAPHIEKLYGIDRSKSLVEIAKKNAALNGINNCNFFEGLVEPTLSSLQDSLFDKRVVVVAKATQEGFTSGAMSLLRSMKCVRKIVYASCDPAGKSLRNFFHLMIPERRRDNIVGLPFIAVTATPFQLFPHTDHLDLMVTFERTFK</sequence>
<evidence type="ECO:0000256" key="2">
    <source>
        <dbReference type="ARBA" id="ARBA00022679"/>
    </source>
</evidence>
<comment type="caution">
    <text evidence="6">Lacks conserved residue(s) required for the propagation of feature annotation.</text>
</comment>
<evidence type="ECO:0000313" key="10">
    <source>
        <dbReference type="EMBL" id="RWS09131.1"/>
    </source>
</evidence>